<evidence type="ECO:0000313" key="1">
    <source>
        <dbReference type="EMBL" id="CAB4148260.1"/>
    </source>
</evidence>
<dbReference type="EMBL" id="LR796991">
    <property type="protein sequence ID" value="CAB4180638.1"/>
    <property type="molecule type" value="Genomic_DNA"/>
</dbReference>
<protein>
    <recommendedName>
        <fullName evidence="11">Major tail protein</fullName>
    </recommendedName>
</protein>
<dbReference type="EMBL" id="LR797496">
    <property type="protein sequence ID" value="CAB4220055.1"/>
    <property type="molecule type" value="Genomic_DNA"/>
</dbReference>
<evidence type="ECO:0000313" key="4">
    <source>
        <dbReference type="EMBL" id="CAB4180638.1"/>
    </source>
</evidence>
<accession>A0A6J5P8V2</accession>
<dbReference type="Pfam" id="PF25681">
    <property type="entry name" value="Phage_TTP_17"/>
    <property type="match status" value="1"/>
</dbReference>
<evidence type="ECO:0000313" key="9">
    <source>
        <dbReference type="EMBL" id="CAB4220055.1"/>
    </source>
</evidence>
<evidence type="ECO:0000313" key="7">
    <source>
        <dbReference type="EMBL" id="CAB4192641.1"/>
    </source>
</evidence>
<dbReference type="InterPro" id="IPR058154">
    <property type="entry name" value="Bxb1_TTP-like"/>
</dbReference>
<sequence length="196" mass="20968">MVAVSPFEIIAGPASVWVAPVGSTFPALNALASAITTPWISLGKTDGGVKVKVSQSVQRLRVDQLTGPVKAIRTEEDLSVSFALAELTIEILAAALSNATNAMTTTTGSTGVIANKMLKLYRGPVVDRWAMLVRGPSPYMDGYAQWEIPIITNQSEFEIGYSREDKATVATEWFALEDSSVTDEGSKFGVLRARTA</sequence>
<evidence type="ECO:0000313" key="10">
    <source>
        <dbReference type="EMBL" id="CAB5230966.1"/>
    </source>
</evidence>
<evidence type="ECO:0000313" key="6">
    <source>
        <dbReference type="EMBL" id="CAB4190599.1"/>
    </source>
</evidence>
<proteinExistence type="predicted"/>
<organism evidence="2">
    <name type="scientific">uncultured Caudovirales phage</name>
    <dbReference type="NCBI Taxonomy" id="2100421"/>
    <lineage>
        <taxon>Viruses</taxon>
        <taxon>Duplodnaviria</taxon>
        <taxon>Heunggongvirae</taxon>
        <taxon>Uroviricota</taxon>
        <taxon>Caudoviricetes</taxon>
        <taxon>Peduoviridae</taxon>
        <taxon>Maltschvirus</taxon>
        <taxon>Maltschvirus maltsch</taxon>
    </lineage>
</organism>
<dbReference type="EMBL" id="LR797192">
    <property type="protein sequence ID" value="CAB4192641.1"/>
    <property type="molecule type" value="Genomic_DNA"/>
</dbReference>
<gene>
    <name evidence="4" type="ORF">UFOVP1036_68</name>
    <name evidence="5" type="ORF">UFOVP1132_101</name>
    <name evidence="6" type="ORF">UFOVP1190_76</name>
    <name evidence="7" type="ORF">UFOVP1248_52</name>
    <name evidence="8" type="ORF">UFOVP1493_35</name>
    <name evidence="10" type="ORF">UFOVP1584_5</name>
    <name evidence="9" type="ORF">UFOVP1635_60</name>
    <name evidence="1" type="ORF">UFOVP521_2</name>
    <name evidence="2" type="ORF">UFOVP856_75</name>
    <name evidence="3" type="ORF">UFOVP967_13</name>
</gene>
<dbReference type="EMBL" id="LR796496">
    <property type="protein sequence ID" value="CAB4148260.1"/>
    <property type="molecule type" value="Genomic_DNA"/>
</dbReference>
<dbReference type="EMBL" id="LR798432">
    <property type="protein sequence ID" value="CAB5230966.1"/>
    <property type="molecule type" value="Genomic_DNA"/>
</dbReference>
<evidence type="ECO:0000313" key="2">
    <source>
        <dbReference type="EMBL" id="CAB4167943.1"/>
    </source>
</evidence>
<reference evidence="2" key="1">
    <citation type="submission" date="2020-04" db="EMBL/GenBank/DDBJ databases">
        <authorList>
            <person name="Chiriac C."/>
            <person name="Salcher M."/>
            <person name="Ghai R."/>
            <person name="Kavagutti S V."/>
        </authorList>
    </citation>
    <scope>NUCLEOTIDE SEQUENCE</scope>
</reference>
<dbReference type="EMBL" id="LR797456">
    <property type="protein sequence ID" value="CAB4217481.1"/>
    <property type="molecule type" value="Genomic_DNA"/>
</dbReference>
<name>A0A6J5P8V2_9CAUD</name>
<evidence type="ECO:0000313" key="8">
    <source>
        <dbReference type="EMBL" id="CAB4217481.1"/>
    </source>
</evidence>
<dbReference type="EMBL" id="LR796811">
    <property type="protein sequence ID" value="CAB4167943.1"/>
    <property type="molecule type" value="Genomic_DNA"/>
</dbReference>
<evidence type="ECO:0000313" key="5">
    <source>
        <dbReference type="EMBL" id="CAB4186352.1"/>
    </source>
</evidence>
<evidence type="ECO:0008006" key="11">
    <source>
        <dbReference type="Google" id="ProtNLM"/>
    </source>
</evidence>
<evidence type="ECO:0000313" key="3">
    <source>
        <dbReference type="EMBL" id="CAB4173855.1"/>
    </source>
</evidence>
<dbReference type="EMBL" id="LR796910">
    <property type="protein sequence ID" value="CAB4173855.1"/>
    <property type="molecule type" value="Genomic_DNA"/>
</dbReference>
<dbReference type="EMBL" id="LR797145">
    <property type="protein sequence ID" value="CAB4190599.1"/>
    <property type="molecule type" value="Genomic_DNA"/>
</dbReference>
<dbReference type="EMBL" id="LR797088">
    <property type="protein sequence ID" value="CAB4186352.1"/>
    <property type="molecule type" value="Genomic_DNA"/>
</dbReference>